<comment type="cofactor">
    <cofactor evidence="1">
        <name>(R)-lipoate</name>
        <dbReference type="ChEBI" id="CHEBI:83088"/>
    </cofactor>
</comment>
<dbReference type="PANTHER" id="PTHR43416">
    <property type="entry name" value="DIHYDROLIPOYLLYSINE-RESIDUE SUCCINYLTRANSFERASE COMPONENT OF 2-OXOGLUTARATE DEHYDROGENASE COMPLEX, MITOCHONDRIAL-RELATED"/>
    <property type="match status" value="1"/>
</dbReference>
<dbReference type="PROSITE" id="PS50968">
    <property type="entry name" value="BIOTINYL_LIPOYL"/>
    <property type="match status" value="1"/>
</dbReference>
<dbReference type="Gene3D" id="3.30.559.10">
    <property type="entry name" value="Chloramphenicol acetyltransferase-like domain"/>
    <property type="match status" value="1"/>
</dbReference>
<evidence type="ECO:0000256" key="12">
    <source>
        <dbReference type="ARBA" id="ARBA00032406"/>
    </source>
</evidence>
<dbReference type="GO" id="GO:0006099">
    <property type="term" value="P:tricarboxylic acid cycle"/>
    <property type="evidence" value="ECO:0007669"/>
    <property type="project" value="UniProtKB-KW"/>
</dbReference>
<dbReference type="NCBIfam" id="TIGR01347">
    <property type="entry name" value="sucB"/>
    <property type="match status" value="1"/>
</dbReference>
<name>A0AAV1JV72_9NEOP</name>
<feature type="compositionally biased region" description="Low complexity" evidence="14">
    <location>
        <begin position="180"/>
        <end position="190"/>
    </location>
</feature>
<evidence type="ECO:0000259" key="15">
    <source>
        <dbReference type="PROSITE" id="PS50968"/>
    </source>
</evidence>
<comment type="caution">
    <text evidence="16">The sequence shown here is derived from an EMBL/GenBank/DDBJ whole genome shotgun (WGS) entry which is preliminary data.</text>
</comment>
<dbReference type="InterPro" id="IPR003016">
    <property type="entry name" value="2-oxoA_DH_lipoyl-BS"/>
</dbReference>
<dbReference type="Pfam" id="PF00364">
    <property type="entry name" value="Biotin_lipoyl"/>
    <property type="match status" value="1"/>
</dbReference>
<keyword evidence="9" id="KW-0809">Transit peptide</keyword>
<evidence type="ECO:0000256" key="14">
    <source>
        <dbReference type="SAM" id="MobiDB-lite"/>
    </source>
</evidence>
<sequence length="440" mass="47006">MFKRRILRIISLATTNVTQCRFVYLNNEYPATYQISRFTSSFRPQCSERHLHSSARLFAVEEVKAPTFPDSVSSGDIKLIKNEGDAVGMDEVVLEIETDKTALPVMSPGNGKIVKMLVKNGQSVKSQQPLFQVDVTGVAPAKAPAAPAPAPAAKPAAAAPAAAKPAASAPAPAPAAAPAAAKAAKPTAPAGPTLAAQKIGDPTKISGTRTEFPVPMNRMRKRIAERLKEAQNTCAMLTTFNECDMSKLMAYRKANLAAFTKKYGVKLSFMSPFLKAAANALLDQPVLNAVIIGDDVIYRDYVDISVAVATPKGLVTPVLRNVESMDYPRIELGMNALAEKARTGKLTPADMQGGTFTISNGGVFGSLLSMPIINMPQSAILGMHAIVPRPVAISGKVEIRPMMYLALSYDHRLVDGREAVFFLRKVRSGVEDPTSIVAGL</sequence>
<evidence type="ECO:0000313" key="17">
    <source>
        <dbReference type="Proteomes" id="UP001497472"/>
    </source>
</evidence>
<dbReference type="Pfam" id="PF00198">
    <property type="entry name" value="2-oxoacid_dh"/>
    <property type="match status" value="1"/>
</dbReference>
<keyword evidence="17" id="KW-1185">Reference proteome</keyword>
<evidence type="ECO:0000256" key="8">
    <source>
        <dbReference type="ARBA" id="ARBA00022823"/>
    </source>
</evidence>
<dbReference type="GO" id="GO:0045252">
    <property type="term" value="C:oxoglutarate dehydrogenase complex"/>
    <property type="evidence" value="ECO:0007669"/>
    <property type="project" value="InterPro"/>
</dbReference>
<evidence type="ECO:0000256" key="4">
    <source>
        <dbReference type="ARBA" id="ARBA00012945"/>
    </source>
</evidence>
<dbReference type="CDD" id="cd06849">
    <property type="entry name" value="lipoyl_domain"/>
    <property type="match status" value="1"/>
</dbReference>
<feature type="domain" description="Lipoyl-binding" evidence="15">
    <location>
        <begin position="60"/>
        <end position="134"/>
    </location>
</feature>
<accession>A0AAV1JV72</accession>
<evidence type="ECO:0000256" key="2">
    <source>
        <dbReference type="ARBA" id="ARBA00005145"/>
    </source>
</evidence>
<comment type="similarity">
    <text evidence="3">Belongs to the 2-oxoacid dehydrogenase family.</text>
</comment>
<dbReference type="SUPFAM" id="SSF52777">
    <property type="entry name" value="CoA-dependent acyltransferases"/>
    <property type="match status" value="1"/>
</dbReference>
<keyword evidence="6" id="KW-0816">Tricarboxylic acid cycle</keyword>
<reference evidence="16 17" key="1">
    <citation type="submission" date="2023-11" db="EMBL/GenBank/DDBJ databases">
        <authorList>
            <person name="Okamura Y."/>
        </authorList>
    </citation>
    <scope>NUCLEOTIDE SEQUENCE [LARGE SCALE GENOMIC DNA]</scope>
</reference>
<evidence type="ECO:0000256" key="1">
    <source>
        <dbReference type="ARBA" id="ARBA00001938"/>
    </source>
</evidence>
<dbReference type="PROSITE" id="PS00189">
    <property type="entry name" value="LIPOYL"/>
    <property type="match status" value="1"/>
</dbReference>
<evidence type="ECO:0000256" key="11">
    <source>
        <dbReference type="ARBA" id="ARBA00031331"/>
    </source>
</evidence>
<keyword evidence="7" id="KW-0808">Transferase</keyword>
<evidence type="ECO:0000256" key="6">
    <source>
        <dbReference type="ARBA" id="ARBA00022532"/>
    </source>
</evidence>
<comment type="function">
    <text evidence="13">Dihydrolipoamide succinyltransferase (E2) component of the 2-oxoglutarate dehydrogenase complex. The 2-oxoglutarate dehydrogenase complex catalyzes the overall conversion of 2-oxoglutarate to succinyl-CoA and CO(2). The 2-oxoglutarate dehydrogenase complex is mainly active in the mitochondrion. A fraction of the 2-oxoglutarate dehydrogenase complex also localizes in the nucleus and is required for lysine succinylation of histones: associates with KAT2A on chromatin and provides succinyl-CoA to histone succinyltransferase KAT2A.</text>
</comment>
<protein>
    <recommendedName>
        <fullName evidence="5">Dihydrolipoyllysine-residue succinyltransferase component of 2-oxoglutarate dehydrogenase complex, mitochondrial</fullName>
        <ecNumber evidence="4">2.3.1.61</ecNumber>
    </recommendedName>
    <alternativeName>
        <fullName evidence="12">2-oxoglutarate dehydrogenase complex component E2</fullName>
    </alternativeName>
    <alternativeName>
        <fullName evidence="11">E2K</fullName>
    </alternativeName>
</protein>
<comment type="pathway">
    <text evidence="2">Amino-acid degradation; L-lysine degradation via saccharopine pathway; glutaryl-CoA from L-lysine: step 6/6.</text>
</comment>
<evidence type="ECO:0000256" key="13">
    <source>
        <dbReference type="ARBA" id="ARBA00046046"/>
    </source>
</evidence>
<evidence type="ECO:0000256" key="10">
    <source>
        <dbReference type="ARBA" id="ARBA00023315"/>
    </source>
</evidence>
<evidence type="ECO:0000256" key="5">
    <source>
        <dbReference type="ARBA" id="ARBA00020294"/>
    </source>
</evidence>
<evidence type="ECO:0000256" key="7">
    <source>
        <dbReference type="ARBA" id="ARBA00022679"/>
    </source>
</evidence>
<dbReference type="AlphaFoldDB" id="A0AAV1JV72"/>
<dbReference type="Proteomes" id="UP001497472">
    <property type="component" value="Unassembled WGS sequence"/>
</dbReference>
<dbReference type="PANTHER" id="PTHR43416:SF5">
    <property type="entry name" value="DIHYDROLIPOYLLYSINE-RESIDUE SUCCINYLTRANSFERASE COMPONENT OF 2-OXOGLUTARATE DEHYDROGENASE COMPLEX, MITOCHONDRIAL"/>
    <property type="match status" value="1"/>
</dbReference>
<dbReference type="GO" id="GO:0005739">
    <property type="term" value="C:mitochondrion"/>
    <property type="evidence" value="ECO:0007669"/>
    <property type="project" value="TreeGrafter"/>
</dbReference>
<dbReference type="InterPro" id="IPR011053">
    <property type="entry name" value="Single_hybrid_motif"/>
</dbReference>
<evidence type="ECO:0000313" key="16">
    <source>
        <dbReference type="EMBL" id="CAK1552345.1"/>
    </source>
</evidence>
<gene>
    <name evidence="16" type="ORF">LNINA_LOCUS11394</name>
</gene>
<organism evidence="16 17">
    <name type="scientific">Leptosia nina</name>
    <dbReference type="NCBI Taxonomy" id="320188"/>
    <lineage>
        <taxon>Eukaryota</taxon>
        <taxon>Metazoa</taxon>
        <taxon>Ecdysozoa</taxon>
        <taxon>Arthropoda</taxon>
        <taxon>Hexapoda</taxon>
        <taxon>Insecta</taxon>
        <taxon>Pterygota</taxon>
        <taxon>Neoptera</taxon>
        <taxon>Endopterygota</taxon>
        <taxon>Lepidoptera</taxon>
        <taxon>Glossata</taxon>
        <taxon>Ditrysia</taxon>
        <taxon>Papilionoidea</taxon>
        <taxon>Pieridae</taxon>
        <taxon>Pierinae</taxon>
        <taxon>Leptosia</taxon>
    </lineage>
</organism>
<dbReference type="InterPro" id="IPR000089">
    <property type="entry name" value="Biotin_lipoyl"/>
</dbReference>
<dbReference type="EC" id="2.3.1.61" evidence="4"/>
<dbReference type="SUPFAM" id="SSF51230">
    <property type="entry name" value="Single hybrid motif"/>
    <property type="match status" value="1"/>
</dbReference>
<evidence type="ECO:0000256" key="3">
    <source>
        <dbReference type="ARBA" id="ARBA00007317"/>
    </source>
</evidence>
<dbReference type="InterPro" id="IPR006255">
    <property type="entry name" value="SucB"/>
</dbReference>
<proteinExistence type="inferred from homology"/>
<dbReference type="EMBL" id="CAVLEF010000140">
    <property type="protein sequence ID" value="CAK1552345.1"/>
    <property type="molecule type" value="Genomic_DNA"/>
</dbReference>
<feature type="region of interest" description="Disordered" evidence="14">
    <location>
        <begin position="180"/>
        <end position="211"/>
    </location>
</feature>
<keyword evidence="10" id="KW-0012">Acyltransferase</keyword>
<dbReference type="GO" id="GO:0004149">
    <property type="term" value="F:dihydrolipoyllysine-residue succinyltransferase activity"/>
    <property type="evidence" value="ECO:0007669"/>
    <property type="project" value="UniProtKB-EC"/>
</dbReference>
<keyword evidence="8" id="KW-0450">Lipoyl</keyword>
<dbReference type="Gene3D" id="2.40.50.100">
    <property type="match status" value="1"/>
</dbReference>
<dbReference type="InterPro" id="IPR001078">
    <property type="entry name" value="2-oxoacid_DH_actylTfrase"/>
</dbReference>
<dbReference type="InterPro" id="IPR023213">
    <property type="entry name" value="CAT-like_dom_sf"/>
</dbReference>
<evidence type="ECO:0000256" key="9">
    <source>
        <dbReference type="ARBA" id="ARBA00022946"/>
    </source>
</evidence>
<dbReference type="InterPro" id="IPR050537">
    <property type="entry name" value="2-oxoacid_dehydrogenase"/>
</dbReference>